<dbReference type="Proteomes" id="UP000193487">
    <property type="component" value="Unassembled WGS sequence"/>
</dbReference>
<reference evidence="1 2" key="1">
    <citation type="submission" date="2016-01" db="EMBL/GenBank/DDBJ databases">
        <title>The new phylogeny of the genus Mycobacterium.</title>
        <authorList>
            <person name="Tarcisio F."/>
            <person name="Conor M."/>
            <person name="Antonella G."/>
            <person name="Elisabetta G."/>
            <person name="Giulia F.S."/>
            <person name="Sara T."/>
            <person name="Anna F."/>
            <person name="Clotilde B."/>
            <person name="Roberto B."/>
            <person name="Veronica D.S."/>
            <person name="Fabio R."/>
            <person name="Monica P."/>
            <person name="Olivier J."/>
            <person name="Enrico T."/>
            <person name="Nicola S."/>
        </authorList>
    </citation>
    <scope>NUCLEOTIDE SEQUENCE [LARGE SCALE GENOMIC DNA]</scope>
    <source>
        <strain evidence="1 2">DSM 45166</strain>
    </source>
</reference>
<evidence type="ECO:0008006" key="3">
    <source>
        <dbReference type="Google" id="ProtNLM"/>
    </source>
</evidence>
<dbReference type="EMBL" id="LQPE01000132">
    <property type="protein sequence ID" value="ORW02543.1"/>
    <property type="molecule type" value="Genomic_DNA"/>
</dbReference>
<evidence type="ECO:0000313" key="2">
    <source>
        <dbReference type="Proteomes" id="UP000193487"/>
    </source>
</evidence>
<dbReference type="AlphaFoldDB" id="A0A1X1XUK9"/>
<dbReference type="InterPro" id="IPR036689">
    <property type="entry name" value="ESAT-6-like_sf"/>
</dbReference>
<keyword evidence="2" id="KW-1185">Reference proteome</keyword>
<sequence length="90" mass="9503">MALHISAEQMNVHHADLRAAHAAADSDIEGAQSGWVGASAAALQAKLAEWQATTEKLCGSMADHEQAFRAARAAYLKVDGESADDIDDQI</sequence>
<gene>
    <name evidence="1" type="ORF">AWC14_06355</name>
</gene>
<dbReference type="InterPro" id="IPR010310">
    <property type="entry name" value="T7SS_ESAT-6-like"/>
</dbReference>
<accession>A0A1X1XUK9</accession>
<dbReference type="SUPFAM" id="SSF140453">
    <property type="entry name" value="EsxAB dimer-like"/>
    <property type="match status" value="1"/>
</dbReference>
<name>A0A1X1XUK9_9MYCO</name>
<proteinExistence type="predicted"/>
<dbReference type="Gene3D" id="1.10.287.1060">
    <property type="entry name" value="ESAT-6-like"/>
    <property type="match status" value="1"/>
</dbReference>
<organism evidence="1 2">
    <name type="scientific">Mycobacterium kyorinense</name>
    <dbReference type="NCBI Taxonomy" id="487514"/>
    <lineage>
        <taxon>Bacteria</taxon>
        <taxon>Bacillati</taxon>
        <taxon>Actinomycetota</taxon>
        <taxon>Actinomycetes</taxon>
        <taxon>Mycobacteriales</taxon>
        <taxon>Mycobacteriaceae</taxon>
        <taxon>Mycobacterium</taxon>
    </lineage>
</organism>
<dbReference type="Pfam" id="PF06013">
    <property type="entry name" value="WXG100"/>
    <property type="match status" value="1"/>
</dbReference>
<comment type="caution">
    <text evidence="1">The sequence shown here is derived from an EMBL/GenBank/DDBJ whole genome shotgun (WGS) entry which is preliminary data.</text>
</comment>
<protein>
    <recommendedName>
        <fullName evidence="3">ESAT-6-like protein</fullName>
    </recommendedName>
</protein>
<evidence type="ECO:0000313" key="1">
    <source>
        <dbReference type="EMBL" id="ORW02543.1"/>
    </source>
</evidence>